<keyword evidence="9" id="KW-1185">Reference proteome</keyword>
<dbReference type="FunFam" id="3.10.10.10:FF:000003">
    <property type="entry name" value="Retrovirus-related Pol polyprotein from transposon 297-like Protein"/>
    <property type="match status" value="1"/>
</dbReference>
<dbReference type="Gene3D" id="3.10.10.10">
    <property type="entry name" value="HIV Type 1 Reverse Transcriptase, subunit A, domain 1"/>
    <property type="match status" value="1"/>
</dbReference>
<evidence type="ECO:0000313" key="9">
    <source>
        <dbReference type="Proteomes" id="UP001152795"/>
    </source>
</evidence>
<dbReference type="GO" id="GO:0016787">
    <property type="term" value="F:hydrolase activity"/>
    <property type="evidence" value="ECO:0007669"/>
    <property type="project" value="UniProtKB-KW"/>
</dbReference>
<dbReference type="EMBL" id="CACRXK020003735">
    <property type="protein sequence ID" value="CAB4000032.1"/>
    <property type="molecule type" value="Genomic_DNA"/>
</dbReference>
<dbReference type="GO" id="GO:0008270">
    <property type="term" value="F:zinc ion binding"/>
    <property type="evidence" value="ECO:0007669"/>
    <property type="project" value="InterPro"/>
</dbReference>
<evidence type="ECO:0000256" key="1">
    <source>
        <dbReference type="ARBA" id="ARBA00022679"/>
    </source>
</evidence>
<dbReference type="InterPro" id="IPR001878">
    <property type="entry name" value="Znf_CCHC"/>
</dbReference>
<dbReference type="PANTHER" id="PTHR37984:SF7">
    <property type="entry name" value="INTEGRASE CATALYTIC DOMAIN-CONTAINING PROTEIN"/>
    <property type="match status" value="1"/>
</dbReference>
<evidence type="ECO:0000256" key="2">
    <source>
        <dbReference type="ARBA" id="ARBA00022695"/>
    </source>
</evidence>
<feature type="compositionally biased region" description="Polar residues" evidence="7">
    <location>
        <begin position="250"/>
        <end position="270"/>
    </location>
</feature>
<comment type="caution">
    <text evidence="8">The sequence shown here is derived from an EMBL/GenBank/DDBJ whole genome shotgun (WGS) entry which is preliminary data.</text>
</comment>
<reference evidence="8" key="1">
    <citation type="submission" date="2020-04" db="EMBL/GenBank/DDBJ databases">
        <authorList>
            <person name="Alioto T."/>
            <person name="Alioto T."/>
            <person name="Gomez Garrido J."/>
        </authorList>
    </citation>
    <scope>NUCLEOTIDE SEQUENCE</scope>
    <source>
        <strain evidence="8">A484AB</strain>
    </source>
</reference>
<protein>
    <submittedName>
        <fullName evidence="8">Retrovirus-related Pol poly from transposon</fullName>
    </submittedName>
</protein>
<evidence type="ECO:0000256" key="6">
    <source>
        <dbReference type="ARBA" id="ARBA00022918"/>
    </source>
</evidence>
<dbReference type="InterPro" id="IPR043128">
    <property type="entry name" value="Rev_trsase/Diguanyl_cyclase"/>
</dbReference>
<dbReference type="GO" id="GO:0003964">
    <property type="term" value="F:RNA-directed DNA polymerase activity"/>
    <property type="evidence" value="ECO:0007669"/>
    <property type="project" value="UniProtKB-KW"/>
</dbReference>
<keyword evidence="6" id="KW-0695">RNA-directed DNA polymerase</keyword>
<organism evidence="8 9">
    <name type="scientific">Paramuricea clavata</name>
    <name type="common">Red gorgonian</name>
    <name type="synonym">Violescent sea-whip</name>
    <dbReference type="NCBI Taxonomy" id="317549"/>
    <lineage>
        <taxon>Eukaryota</taxon>
        <taxon>Metazoa</taxon>
        <taxon>Cnidaria</taxon>
        <taxon>Anthozoa</taxon>
        <taxon>Octocorallia</taxon>
        <taxon>Malacalcyonacea</taxon>
        <taxon>Plexauridae</taxon>
        <taxon>Paramuricea</taxon>
    </lineage>
</organism>
<dbReference type="GO" id="GO:0004519">
    <property type="term" value="F:endonuclease activity"/>
    <property type="evidence" value="ECO:0007669"/>
    <property type="project" value="UniProtKB-KW"/>
</dbReference>
<gene>
    <name evidence="8" type="ORF">PACLA_8A033488</name>
</gene>
<dbReference type="InterPro" id="IPR050951">
    <property type="entry name" value="Retrovirus_Pol_polyprotein"/>
</dbReference>
<name>A0A7D9E2G4_PARCT</name>
<keyword evidence="3" id="KW-0540">Nuclease</keyword>
<dbReference type="Proteomes" id="UP001152795">
    <property type="component" value="Unassembled WGS sequence"/>
</dbReference>
<dbReference type="InterPro" id="IPR043502">
    <property type="entry name" value="DNA/RNA_pol_sf"/>
</dbReference>
<dbReference type="PROSITE" id="PS50878">
    <property type="entry name" value="RT_POL"/>
    <property type="match status" value="1"/>
</dbReference>
<dbReference type="CDD" id="cd05481">
    <property type="entry name" value="retropepsin_like_LTR_1"/>
    <property type="match status" value="1"/>
</dbReference>
<keyword evidence="4" id="KW-0255">Endonuclease</keyword>
<evidence type="ECO:0000256" key="3">
    <source>
        <dbReference type="ARBA" id="ARBA00022722"/>
    </source>
</evidence>
<keyword evidence="1" id="KW-0808">Transferase</keyword>
<keyword evidence="5" id="KW-0378">Hydrolase</keyword>
<dbReference type="SUPFAM" id="SSF56672">
    <property type="entry name" value="DNA/RNA polymerases"/>
    <property type="match status" value="1"/>
</dbReference>
<dbReference type="Gene3D" id="3.30.70.270">
    <property type="match status" value="2"/>
</dbReference>
<dbReference type="SMART" id="SM00343">
    <property type="entry name" value="ZnF_C2HC"/>
    <property type="match status" value="2"/>
</dbReference>
<dbReference type="OrthoDB" id="5966756at2759"/>
<dbReference type="InterPro" id="IPR041373">
    <property type="entry name" value="RT_RNaseH"/>
</dbReference>
<dbReference type="CDD" id="cd01647">
    <property type="entry name" value="RT_LTR"/>
    <property type="match status" value="1"/>
</dbReference>
<evidence type="ECO:0000256" key="7">
    <source>
        <dbReference type="SAM" id="MobiDB-lite"/>
    </source>
</evidence>
<dbReference type="Pfam" id="PF17917">
    <property type="entry name" value="RT_RNaseH"/>
    <property type="match status" value="1"/>
</dbReference>
<dbReference type="FunFam" id="3.30.70.270:FF:000026">
    <property type="entry name" value="Transposon Ty3-G Gag-Pol polyprotein"/>
    <property type="match status" value="1"/>
</dbReference>
<dbReference type="PANTHER" id="PTHR37984">
    <property type="entry name" value="PROTEIN CBG26694"/>
    <property type="match status" value="1"/>
</dbReference>
<feature type="region of interest" description="Disordered" evidence="7">
    <location>
        <begin position="244"/>
        <end position="281"/>
    </location>
</feature>
<keyword evidence="2" id="KW-0548">Nucleotidyltransferase</keyword>
<dbReference type="InterPro" id="IPR000477">
    <property type="entry name" value="RT_dom"/>
</dbReference>
<dbReference type="Pfam" id="PF00078">
    <property type="entry name" value="RVT_1"/>
    <property type="match status" value="1"/>
</dbReference>
<dbReference type="CDD" id="cd09274">
    <property type="entry name" value="RNase_HI_RT_Ty3"/>
    <property type="match status" value="1"/>
</dbReference>
<evidence type="ECO:0000256" key="5">
    <source>
        <dbReference type="ARBA" id="ARBA00022801"/>
    </source>
</evidence>
<sequence length="916" mass="104432">MATGFTPPTMNWNASDIPDEFNSFKQYCNLVFDGPFLKKTEKEKASYILLWIGRQGVDIYNSFVWENEQDKVKPKAIWEKYGKHLAPRSNYRLARFQLQQLRQEPNENIDDFMTRCRNQAAKCKFRDQQETNERLIEQLVIGTRHKKAQEKILEKDENLSLDEAIDYARTYEATIAHVAQLNKTSEIQKSVHALSKFAKPKQKCQNCGTEHEARKCPAYGTSCNFCSKPNHWAKMCRKKINKTPHYQARPGSQNPNEGKQTRYSQGQSRNSNRRIHDLNVNNESSDEFDTLVFDTITVDSITPDSNSQTKDEALVMINIELPNNTHNTQLRAKVDTGAQANILPLRLYRSMFPANISYDGKPKISAVKKSTTTLTAYGGTPIPQFGTCEIKCSYKNNSTSATFYVTDVHSRAIIGLPTALDLHLITLNCSVEKSQVQETSPTKDTAKLKPSTCIDNKSHLIAQYPNCFNGIGKFQGEYHITLDPSVPPVIHPPRRVPISLKDDIKHELEEMEQLDIITKVREGEPTAWVNSLVYRRKPNGRLRICLDPKDLNAAIQRDHHVTPTLEEILPKLNGATHFSILDARSGYWNVTLDEESSYLTTFNSPFGRYRFKRMPFGLKMSQDVFQSKIDQTFEGCNGVVGIADDIVVFGKTAEEHDENLHGMMERCQNTGLKLNPEKCFIKQKQIKFYGVICNEEGIKPDPSKVSALKQMTKPRDRRELQTFLGLATYMGPFIPNLSSITAPLREILKKKNTFEWNENYQRAFDEVKQAISEEITLNYFDSTKEVVLQVDASTKDLGAALIQEGKPVAFASKSLTDVETRYANIEREMLAVVYGCERFHTYLFGRPVVVHTDHKPLESIHLKHLTSAPPRLQRMLLRLQPYDLTIKYIPGKDMLLADALSRLSPEEKNPVKDMNV</sequence>
<dbReference type="Gene3D" id="4.10.60.10">
    <property type="entry name" value="Zinc finger, CCHC-type"/>
    <property type="match status" value="1"/>
</dbReference>
<evidence type="ECO:0000313" key="8">
    <source>
        <dbReference type="EMBL" id="CAB4000032.1"/>
    </source>
</evidence>
<proteinExistence type="predicted"/>
<evidence type="ECO:0000256" key="4">
    <source>
        <dbReference type="ARBA" id="ARBA00022759"/>
    </source>
</evidence>
<dbReference type="GO" id="GO:0003676">
    <property type="term" value="F:nucleic acid binding"/>
    <property type="evidence" value="ECO:0007669"/>
    <property type="project" value="InterPro"/>
</dbReference>
<dbReference type="AlphaFoldDB" id="A0A7D9E2G4"/>
<accession>A0A7D9E2G4</accession>